<reference evidence="6 7" key="1">
    <citation type="journal article" date="2018" name="Nat. Genet.">
        <title>The Rosa genome provides new insights in the design of modern roses.</title>
        <authorList>
            <person name="Bendahmane M."/>
        </authorList>
    </citation>
    <scope>NUCLEOTIDE SEQUENCE [LARGE SCALE GENOMIC DNA]</scope>
    <source>
        <strain evidence="7">cv. Old Blush</strain>
    </source>
</reference>
<dbReference type="Gramene" id="PRQ22388">
    <property type="protein sequence ID" value="PRQ22388"/>
    <property type="gene ID" value="RchiOBHm_Chr6g0249731"/>
</dbReference>
<evidence type="ECO:0000256" key="3">
    <source>
        <dbReference type="SAM" id="MobiDB-lite"/>
    </source>
</evidence>
<comment type="caution">
    <text evidence="6">The sequence shown here is derived from an EMBL/GenBank/DDBJ whole genome shotgun (WGS) entry which is preliminary data.</text>
</comment>
<organism evidence="6 7">
    <name type="scientific">Rosa chinensis</name>
    <name type="common">China rose</name>
    <dbReference type="NCBI Taxonomy" id="74649"/>
    <lineage>
        <taxon>Eukaryota</taxon>
        <taxon>Viridiplantae</taxon>
        <taxon>Streptophyta</taxon>
        <taxon>Embryophyta</taxon>
        <taxon>Tracheophyta</taxon>
        <taxon>Spermatophyta</taxon>
        <taxon>Magnoliopsida</taxon>
        <taxon>eudicotyledons</taxon>
        <taxon>Gunneridae</taxon>
        <taxon>Pentapetalae</taxon>
        <taxon>rosids</taxon>
        <taxon>fabids</taxon>
        <taxon>Rosales</taxon>
        <taxon>Rosaceae</taxon>
        <taxon>Rosoideae</taxon>
        <taxon>Rosoideae incertae sedis</taxon>
        <taxon>Rosa</taxon>
    </lineage>
</organism>
<proteinExistence type="predicted"/>
<evidence type="ECO:0000256" key="2">
    <source>
        <dbReference type="ARBA" id="ARBA00022737"/>
    </source>
</evidence>
<keyword evidence="4" id="KW-0732">Signal</keyword>
<evidence type="ECO:0000313" key="7">
    <source>
        <dbReference type="Proteomes" id="UP000238479"/>
    </source>
</evidence>
<name>A0A2P6PKD0_ROSCH</name>
<gene>
    <name evidence="6" type="ORF">RchiOBHm_Chr6g0249731</name>
</gene>
<dbReference type="AlphaFoldDB" id="A0A2P6PKD0"/>
<dbReference type="Proteomes" id="UP000238479">
    <property type="component" value="Chromosome 6"/>
</dbReference>
<dbReference type="EMBL" id="PDCK01000044">
    <property type="protein sequence ID" value="PRQ22388.1"/>
    <property type="molecule type" value="Genomic_DNA"/>
</dbReference>
<dbReference type="InterPro" id="IPR045344">
    <property type="entry name" value="C-JID"/>
</dbReference>
<keyword evidence="7" id="KW-1185">Reference proteome</keyword>
<feature type="signal peptide" evidence="4">
    <location>
        <begin position="1"/>
        <end position="17"/>
    </location>
</feature>
<protein>
    <recommendedName>
        <fullName evidence="5">C-JID domain-containing protein</fullName>
    </recommendedName>
</protein>
<feature type="compositionally biased region" description="Acidic residues" evidence="3">
    <location>
        <begin position="131"/>
        <end position="146"/>
    </location>
</feature>
<dbReference type="Pfam" id="PF20160">
    <property type="entry name" value="C-JID"/>
    <property type="match status" value="1"/>
</dbReference>
<accession>A0A2P6PKD0</accession>
<sequence length="168" mass="19759">MGFAWCVVFRLLKPLSPLVRWSINCDLTVNKQLRPNISLWLGGKWGEPVVDHIWFFCAHRDEYSHQHEWQDIYYQLEFSFKLTMDEEDGDAVEIPQVKKCGVRVIYEEDVEELWQTLSKQSNTKRCLQHYDDDDAASMTSQEEEEEPPPKRFKRLKLDGAGPSDQKHG</sequence>
<keyword evidence="1" id="KW-0433">Leucine-rich repeat</keyword>
<evidence type="ECO:0000256" key="4">
    <source>
        <dbReference type="SAM" id="SignalP"/>
    </source>
</evidence>
<evidence type="ECO:0000313" key="6">
    <source>
        <dbReference type="EMBL" id="PRQ22388.1"/>
    </source>
</evidence>
<feature type="chain" id="PRO_5015171890" description="C-JID domain-containing protein" evidence="4">
    <location>
        <begin position="18"/>
        <end position="168"/>
    </location>
</feature>
<evidence type="ECO:0000256" key="1">
    <source>
        <dbReference type="ARBA" id="ARBA00022614"/>
    </source>
</evidence>
<feature type="domain" description="C-JID" evidence="5">
    <location>
        <begin position="1"/>
        <end position="111"/>
    </location>
</feature>
<feature type="region of interest" description="Disordered" evidence="3">
    <location>
        <begin position="128"/>
        <end position="168"/>
    </location>
</feature>
<keyword evidence="2" id="KW-0677">Repeat</keyword>
<evidence type="ECO:0000259" key="5">
    <source>
        <dbReference type="Pfam" id="PF20160"/>
    </source>
</evidence>